<keyword evidence="5" id="KW-1185">Reference proteome</keyword>
<keyword evidence="1" id="KW-0862">Zinc</keyword>
<protein>
    <submittedName>
        <fullName evidence="4">CLUMA_CG004292, isoform A</fullName>
    </submittedName>
</protein>
<dbReference type="SUPFAM" id="SSF54695">
    <property type="entry name" value="POZ domain"/>
    <property type="match status" value="1"/>
</dbReference>
<dbReference type="InterPro" id="IPR013087">
    <property type="entry name" value="Znf_C2H2_type"/>
</dbReference>
<sequence>MVFQLKNAINFPFANWEMAKNDIFTDFEIHCKRGIFKVHKIILYNNCSKLREVLATNDALKMDFPYRIIEKILQLIYSLPVDVEDQEVDTFLSISKKLELNVENLQADVSSFDPRLSSTVNENFEDSFHDTGFETEATRILPICIKINKKKSSTIRDKKIIRRKYPKRRRTSLVQYGKFCCSYCPNSLCFQGETSRNHHEDVCTFNESSRNFFRCDKCGKEFFFKHKLENHVNLHLQPN</sequence>
<organism evidence="4 5">
    <name type="scientific">Clunio marinus</name>
    <dbReference type="NCBI Taxonomy" id="568069"/>
    <lineage>
        <taxon>Eukaryota</taxon>
        <taxon>Metazoa</taxon>
        <taxon>Ecdysozoa</taxon>
        <taxon>Arthropoda</taxon>
        <taxon>Hexapoda</taxon>
        <taxon>Insecta</taxon>
        <taxon>Pterygota</taxon>
        <taxon>Neoptera</taxon>
        <taxon>Endopterygota</taxon>
        <taxon>Diptera</taxon>
        <taxon>Nematocera</taxon>
        <taxon>Chironomoidea</taxon>
        <taxon>Chironomidae</taxon>
        <taxon>Clunio</taxon>
    </lineage>
</organism>
<dbReference type="PROSITE" id="PS50157">
    <property type="entry name" value="ZINC_FINGER_C2H2_2"/>
    <property type="match status" value="1"/>
</dbReference>
<dbReference type="Gene3D" id="3.30.710.10">
    <property type="entry name" value="Potassium Channel Kv1.1, Chain A"/>
    <property type="match status" value="1"/>
</dbReference>
<feature type="domain" description="C2H2-type" evidence="3">
    <location>
        <begin position="213"/>
        <end position="239"/>
    </location>
</feature>
<dbReference type="PROSITE" id="PS00028">
    <property type="entry name" value="ZINC_FINGER_C2H2_1"/>
    <property type="match status" value="1"/>
</dbReference>
<evidence type="ECO:0000313" key="5">
    <source>
        <dbReference type="Proteomes" id="UP000183832"/>
    </source>
</evidence>
<name>A0A1J1HVQ9_9DIPT</name>
<dbReference type="Pfam" id="PF00651">
    <property type="entry name" value="BTB"/>
    <property type="match status" value="1"/>
</dbReference>
<evidence type="ECO:0000259" key="3">
    <source>
        <dbReference type="PROSITE" id="PS50157"/>
    </source>
</evidence>
<gene>
    <name evidence="4" type="ORF">CLUMA_CG004292</name>
</gene>
<dbReference type="AlphaFoldDB" id="A0A1J1HVQ9"/>
<evidence type="ECO:0000259" key="2">
    <source>
        <dbReference type="PROSITE" id="PS50097"/>
    </source>
</evidence>
<dbReference type="PROSITE" id="PS50097">
    <property type="entry name" value="BTB"/>
    <property type="match status" value="1"/>
</dbReference>
<reference evidence="4 5" key="1">
    <citation type="submission" date="2015-04" db="EMBL/GenBank/DDBJ databases">
        <authorList>
            <person name="Syromyatnikov M.Y."/>
            <person name="Popov V.N."/>
        </authorList>
    </citation>
    <scope>NUCLEOTIDE SEQUENCE [LARGE SCALE GENOMIC DNA]</scope>
</reference>
<feature type="domain" description="BTB" evidence="2">
    <location>
        <begin position="25"/>
        <end position="85"/>
    </location>
</feature>
<dbReference type="EMBL" id="CVRI01000020">
    <property type="protein sequence ID" value="CRK90590.1"/>
    <property type="molecule type" value="Genomic_DNA"/>
</dbReference>
<keyword evidence="1" id="KW-0479">Metal-binding</keyword>
<evidence type="ECO:0000256" key="1">
    <source>
        <dbReference type="PROSITE-ProRule" id="PRU00042"/>
    </source>
</evidence>
<dbReference type="InterPro" id="IPR000210">
    <property type="entry name" value="BTB/POZ_dom"/>
</dbReference>
<dbReference type="SMART" id="SM00225">
    <property type="entry name" value="BTB"/>
    <property type="match status" value="1"/>
</dbReference>
<dbReference type="GO" id="GO:0008270">
    <property type="term" value="F:zinc ion binding"/>
    <property type="evidence" value="ECO:0007669"/>
    <property type="project" value="UniProtKB-KW"/>
</dbReference>
<dbReference type="SUPFAM" id="SSF57667">
    <property type="entry name" value="beta-beta-alpha zinc fingers"/>
    <property type="match status" value="1"/>
</dbReference>
<keyword evidence="1" id="KW-0863">Zinc-finger</keyword>
<dbReference type="Proteomes" id="UP000183832">
    <property type="component" value="Unassembled WGS sequence"/>
</dbReference>
<accession>A0A1J1HVQ9</accession>
<dbReference type="InterPro" id="IPR011333">
    <property type="entry name" value="SKP1/BTB/POZ_sf"/>
</dbReference>
<proteinExistence type="predicted"/>
<evidence type="ECO:0000313" key="4">
    <source>
        <dbReference type="EMBL" id="CRK90590.1"/>
    </source>
</evidence>
<dbReference type="InterPro" id="IPR036236">
    <property type="entry name" value="Znf_C2H2_sf"/>
</dbReference>